<dbReference type="Gene3D" id="3.40.50.1820">
    <property type="entry name" value="alpha/beta hydrolase"/>
    <property type="match status" value="1"/>
</dbReference>
<dbReference type="GO" id="GO:0005829">
    <property type="term" value="C:cytosol"/>
    <property type="evidence" value="ECO:0007669"/>
    <property type="project" value="TreeGrafter"/>
</dbReference>
<dbReference type="SUPFAM" id="SSF50993">
    <property type="entry name" value="Peptidase/esterase 'gauge' domain"/>
    <property type="match status" value="1"/>
</dbReference>
<geneLocation type="plasmid" evidence="2 3">
    <name>unnamed4</name>
</geneLocation>
<dbReference type="Proteomes" id="UP000500767">
    <property type="component" value="Plasmid unnamed4"/>
</dbReference>
<dbReference type="InterPro" id="IPR029058">
    <property type="entry name" value="AB_hydrolase_fold"/>
</dbReference>
<dbReference type="AlphaFoldDB" id="A0A6M8HZ24"/>
<dbReference type="EMBL" id="CP053711">
    <property type="protein sequence ID" value="QKE93789.1"/>
    <property type="molecule type" value="Genomic_DNA"/>
</dbReference>
<gene>
    <name evidence="2" type="ORF">HN018_27085</name>
</gene>
<proteinExistence type="predicted"/>
<dbReference type="PANTHER" id="PTHR42881:SF2">
    <property type="entry name" value="PROLYL ENDOPEPTIDASE"/>
    <property type="match status" value="1"/>
</dbReference>
<reference evidence="2 3" key="1">
    <citation type="journal article" date="2014" name="World J. Microbiol. Biotechnol.">
        <title>Biodiversity and physiological characteristics of Antarctic and Arctic lichens-associated bacteria.</title>
        <authorList>
            <person name="Lee Y.M."/>
            <person name="Kim E.H."/>
            <person name="Lee H.K."/>
            <person name="Hong S.G."/>
        </authorList>
    </citation>
    <scope>NUCLEOTIDE SEQUENCE [LARGE SCALE GENOMIC DNA]</scope>
    <source>
        <strain evidence="2 3">PAMC 26569</strain>
        <plasmid evidence="2">unnamed4</plasmid>
    </source>
</reference>
<feature type="domain" description="Peptidase S9A N-terminal" evidence="1">
    <location>
        <begin position="9"/>
        <end position="185"/>
    </location>
</feature>
<name>A0A6M8HZ24_9PROT</name>
<evidence type="ECO:0000313" key="3">
    <source>
        <dbReference type="Proteomes" id="UP000500767"/>
    </source>
</evidence>
<dbReference type="GO" id="GO:0004252">
    <property type="term" value="F:serine-type endopeptidase activity"/>
    <property type="evidence" value="ECO:0007669"/>
    <property type="project" value="InterPro"/>
</dbReference>
<accession>A0A6M8HZ24</accession>
<dbReference type="InterPro" id="IPR023302">
    <property type="entry name" value="Pept_S9A_N"/>
</dbReference>
<organism evidence="2 3">
    <name type="scientific">Lichenicola cladoniae</name>
    <dbReference type="NCBI Taxonomy" id="1484109"/>
    <lineage>
        <taxon>Bacteria</taxon>
        <taxon>Pseudomonadati</taxon>
        <taxon>Pseudomonadota</taxon>
        <taxon>Alphaproteobacteria</taxon>
        <taxon>Acetobacterales</taxon>
        <taxon>Acetobacteraceae</taxon>
        <taxon>Lichenicola</taxon>
    </lineage>
</organism>
<sequence length="185" mass="20400">MDAGGRRLADWIQEQNRITRNAMAAQPGYATLAAEVARLSGHGHGLGGIFSTRVGDTLFYERRLTDDGPFVLFSRPLPNGPETLLLNPVRTSGQAGASIQTYTPSPDGRFVAVALTNHGSEEAVLRVLKVSSQSLLPDVIDRARFAVPEWDPDGTSFYYDRLQRPFAGMTAAERFEHQTIYRHVI</sequence>
<dbReference type="KEGG" id="lck:HN018_27085"/>
<keyword evidence="3" id="KW-1185">Reference proteome</keyword>
<dbReference type="Pfam" id="PF02897">
    <property type="entry name" value="Peptidase_S9_N"/>
    <property type="match status" value="1"/>
</dbReference>
<dbReference type="PANTHER" id="PTHR42881">
    <property type="entry name" value="PROLYL ENDOPEPTIDASE"/>
    <property type="match status" value="1"/>
</dbReference>
<dbReference type="GO" id="GO:0070012">
    <property type="term" value="F:oligopeptidase activity"/>
    <property type="evidence" value="ECO:0007669"/>
    <property type="project" value="TreeGrafter"/>
</dbReference>
<evidence type="ECO:0000259" key="1">
    <source>
        <dbReference type="Pfam" id="PF02897"/>
    </source>
</evidence>
<protein>
    <recommendedName>
        <fullName evidence="1">Peptidase S9A N-terminal domain-containing protein</fullName>
    </recommendedName>
</protein>
<dbReference type="InterPro" id="IPR051167">
    <property type="entry name" value="Prolyl_oligopep/macrocyclase"/>
</dbReference>
<dbReference type="Gene3D" id="2.130.10.120">
    <property type="entry name" value="Prolyl oligopeptidase, N-terminal domain"/>
    <property type="match status" value="1"/>
</dbReference>
<evidence type="ECO:0000313" key="2">
    <source>
        <dbReference type="EMBL" id="QKE93789.1"/>
    </source>
</evidence>
<keyword evidence="2" id="KW-0614">Plasmid</keyword>